<dbReference type="GO" id="GO:0070395">
    <property type="term" value="P:lipoteichoic acid biosynthetic process"/>
    <property type="evidence" value="ECO:0007669"/>
    <property type="project" value="UniProtKB-UniRule"/>
</dbReference>
<dbReference type="STRING" id="574375.AZF08_23360"/>
<keyword evidence="1" id="KW-1003">Cell membrane</keyword>
<dbReference type="EMBL" id="JOTM01000020">
    <property type="protein sequence ID" value="KEK23104.1"/>
    <property type="molecule type" value="Genomic_DNA"/>
</dbReference>
<keyword evidence="1 2" id="KW-0472">Membrane</keyword>
<comment type="pathway">
    <text evidence="1">Cell wall biogenesis; lipoteichoic acid biosynthesis.</text>
</comment>
<comment type="similarity">
    <text evidence="1">Belongs to the DltD family.</text>
</comment>
<evidence type="ECO:0000256" key="1">
    <source>
        <dbReference type="PIRNR" id="PIRNR021438"/>
    </source>
</evidence>
<dbReference type="SUPFAM" id="SSF52266">
    <property type="entry name" value="SGNH hydrolase"/>
    <property type="match status" value="1"/>
</dbReference>
<dbReference type="Proteomes" id="UP000027778">
    <property type="component" value="Unassembled WGS sequence"/>
</dbReference>
<organism evidence="3 4">
    <name type="scientific">Bacillus gaemokensis</name>
    <dbReference type="NCBI Taxonomy" id="574375"/>
    <lineage>
        <taxon>Bacteria</taxon>
        <taxon>Bacillati</taxon>
        <taxon>Bacillota</taxon>
        <taxon>Bacilli</taxon>
        <taxon>Bacillales</taxon>
        <taxon>Bacillaceae</taxon>
        <taxon>Bacillus</taxon>
        <taxon>Bacillus cereus group</taxon>
    </lineage>
</organism>
<accession>A0A073K748</accession>
<dbReference type="AlphaFoldDB" id="A0A073K748"/>
<sequence length="393" mass="45480">MKIKHTFGPIIVACLIFIIVLLIPSRTLVSLISNEKVEDAATSLQKEKLQGVFLQQKMLENSKYLPMYGSSEFSRMDAYHPSNYFKVNPEGFTPFLIGTGGTQSLAHILNMTSTMDQLEGKKVVFILSPQWFKKQGVTEGDFSSNFSKQQTYHFIFNDAIKPEMKKKIAKRLLDFDIVRKDLILKNSLEGIVYNDTTYKIKARVSKPIAYINRNISDHKDLVKSLFNIKPTTEQKNVGLRSLSWEEARKHAEQSGKVESTSNTFGIENPYYVKHKLQKKLQGLKGFKEKESYNESPEYEDLQIVLDIFKQKNVKPLFISVPVHGPWYDYAGFPKERRDVYYKKIREQVEKAGFPVADFTSHEYDKYFLKDTIHLGWKGWVYVDEALQKFYAGQ</sequence>
<comment type="caution">
    <text evidence="3">The sequence shown here is derived from an EMBL/GenBank/DDBJ whole genome shotgun (WGS) entry which is preliminary data.</text>
</comment>
<dbReference type="PANTHER" id="PTHR40039:SF1">
    <property type="entry name" value="PROTEIN DLTD"/>
    <property type="match status" value="1"/>
</dbReference>
<evidence type="ECO:0000256" key="2">
    <source>
        <dbReference type="SAM" id="Phobius"/>
    </source>
</evidence>
<dbReference type="NCBIfam" id="TIGR04092">
    <property type="entry name" value="LTA_DltD"/>
    <property type="match status" value="1"/>
</dbReference>
<feature type="transmembrane region" description="Helical" evidence="2">
    <location>
        <begin position="7"/>
        <end position="24"/>
    </location>
</feature>
<dbReference type="InterPro" id="IPR006998">
    <property type="entry name" value="DltD"/>
</dbReference>
<evidence type="ECO:0000313" key="4">
    <source>
        <dbReference type="Proteomes" id="UP000027778"/>
    </source>
</evidence>
<dbReference type="PIRSF" id="PIRSF021438">
    <property type="entry name" value="DltD"/>
    <property type="match status" value="1"/>
</dbReference>
<dbReference type="OrthoDB" id="1700484at2"/>
<dbReference type="Pfam" id="PF04914">
    <property type="entry name" value="DltD"/>
    <property type="match status" value="1"/>
</dbReference>
<keyword evidence="4" id="KW-1185">Reference proteome</keyword>
<dbReference type="GO" id="GO:0005886">
    <property type="term" value="C:plasma membrane"/>
    <property type="evidence" value="ECO:0007669"/>
    <property type="project" value="UniProtKB-UniRule"/>
</dbReference>
<name>A0A073K748_9BACI</name>
<dbReference type="InterPro" id="IPR036514">
    <property type="entry name" value="SGNH_hydro_sf"/>
</dbReference>
<evidence type="ECO:0000313" key="3">
    <source>
        <dbReference type="EMBL" id="KEK23104.1"/>
    </source>
</evidence>
<dbReference type="eggNOG" id="COG3966">
    <property type="taxonomic scope" value="Bacteria"/>
</dbReference>
<reference evidence="3 4" key="1">
    <citation type="submission" date="2014-06" db="EMBL/GenBank/DDBJ databases">
        <title>Draft genome sequence of Bacillus gaemokensis JCM 15801 (MCCC 1A00707).</title>
        <authorList>
            <person name="Lai Q."/>
            <person name="Liu Y."/>
            <person name="Shao Z."/>
        </authorList>
    </citation>
    <scope>NUCLEOTIDE SEQUENCE [LARGE SCALE GENOMIC DNA]</scope>
    <source>
        <strain evidence="3 4">JCM 15801</strain>
    </source>
</reference>
<dbReference type="Gene3D" id="3.40.50.1110">
    <property type="entry name" value="SGNH hydrolase"/>
    <property type="match status" value="1"/>
</dbReference>
<keyword evidence="2" id="KW-1133">Transmembrane helix</keyword>
<dbReference type="InterPro" id="IPR023896">
    <property type="entry name" value="LTA_DltD"/>
</dbReference>
<keyword evidence="2" id="KW-0812">Transmembrane</keyword>
<dbReference type="PANTHER" id="PTHR40039">
    <property type="entry name" value="PROTEIN DLTD"/>
    <property type="match status" value="1"/>
</dbReference>
<dbReference type="RefSeq" id="WP_033676147.1">
    <property type="nucleotide sequence ID" value="NZ_JOTM01000020.1"/>
</dbReference>
<proteinExistence type="inferred from homology"/>
<gene>
    <name evidence="3" type="ORF">BAGA_13935</name>
</gene>
<dbReference type="UniPathway" id="UPA00556"/>
<protein>
    <recommendedName>
        <fullName evidence="1">Protein DltD</fullName>
    </recommendedName>
</protein>